<keyword evidence="4" id="KW-0812">Transmembrane</keyword>
<accession>A0A2N3N486</accession>
<protein>
    <recommendedName>
        <fullName evidence="5">Carrier domain-containing protein</fullName>
    </recommendedName>
</protein>
<dbReference type="PROSITE" id="PS50075">
    <property type="entry name" value="CARRIER"/>
    <property type="match status" value="1"/>
</dbReference>
<dbReference type="Gene3D" id="2.160.10.10">
    <property type="entry name" value="Hexapeptide repeat proteins"/>
    <property type="match status" value="2"/>
</dbReference>
<dbReference type="InterPro" id="IPR009081">
    <property type="entry name" value="PP-bd_ACP"/>
</dbReference>
<feature type="compositionally biased region" description="Polar residues" evidence="3">
    <location>
        <begin position="1364"/>
        <end position="1376"/>
    </location>
</feature>
<dbReference type="PANTHER" id="PTHR43201">
    <property type="entry name" value="ACYL-COA SYNTHETASE"/>
    <property type="match status" value="1"/>
</dbReference>
<evidence type="ECO:0000259" key="5">
    <source>
        <dbReference type="PROSITE" id="PS50075"/>
    </source>
</evidence>
<dbReference type="InParanoid" id="A0A2N3N486"/>
<keyword evidence="1" id="KW-0596">Phosphopantetheine</keyword>
<dbReference type="Gene3D" id="3.30.300.30">
    <property type="match status" value="1"/>
</dbReference>
<dbReference type="EMBL" id="NLAX01000701">
    <property type="protein sequence ID" value="PKS07245.1"/>
    <property type="molecule type" value="Genomic_DNA"/>
</dbReference>
<dbReference type="Gene3D" id="3.40.50.12780">
    <property type="entry name" value="N-terminal domain of ligase-like"/>
    <property type="match status" value="1"/>
</dbReference>
<dbReference type="Pfam" id="PF00550">
    <property type="entry name" value="PP-binding"/>
    <property type="match status" value="1"/>
</dbReference>
<dbReference type="InterPro" id="IPR045851">
    <property type="entry name" value="AMP-bd_C_sf"/>
</dbReference>
<dbReference type="Gene3D" id="1.10.1200.10">
    <property type="entry name" value="ACP-like"/>
    <property type="match status" value="1"/>
</dbReference>
<dbReference type="InterPro" id="IPR001451">
    <property type="entry name" value="Hexapep"/>
</dbReference>
<proteinExistence type="predicted"/>
<dbReference type="STRING" id="41688.A0A2N3N486"/>
<dbReference type="InterPro" id="IPR011004">
    <property type="entry name" value="Trimer_LpxA-like_sf"/>
</dbReference>
<dbReference type="SUPFAM" id="SSF47336">
    <property type="entry name" value="ACP-like"/>
    <property type="match status" value="1"/>
</dbReference>
<evidence type="ECO:0000256" key="3">
    <source>
        <dbReference type="SAM" id="MobiDB-lite"/>
    </source>
</evidence>
<sequence length="1662" mass="182319">MVSISHSELASALGALSLSMDDEIRSTPQFRTILDIAAQDPSSLLASLPIISGGSEKALSLLSLLINETQGKLPVLDLLRCYGSVRKGMPEPVKAGRVPDVMRKLEEVVSKIHNGYECLSDLIEESSRPVLLPPEGVPVVTHAGLKLSVREFRLPLRKEGDKNPVVAIAVPNGPLLAATCVAVAAHFAAAPINPAVGVDQFRADVEQIRAQCIVTTPEIAEKLGLTDRWVSEQNIDIFYVDFTPSHTLALTRQNGSPLSDKGLPFQPNKSSDICLMLFTSGTSGTKKIVPLTMHHVVFGAVLVIDSWGLSSSDICLNMMPLFHIGGLLRNIFAPVLSGGATVCCSAFDPGLFWSVVEKISPTWYYASPTMHSLILSSAPEHQDSRFRLICNAAGGLLPSLALQLKDVFNCTVLPSYGMTECMPISTPPLTYQLDRTGTSGIATGPDLTILDGNDKPLSPHSVGRICVRGEPVSHGYLCDNGVLDKSAFTKDGWFDTGDMGYMDTDGYLYITGRSKEVINRGGEIISPFEVENAIVSAAKQPGSPIFGRVTEALAFSVSHDVLQEVVGIVLVTPSGKPRVDLTVLQEALKSSLHQAKWPSVIVYMDGLPKRNNKVLRIRLADRMSLPTFTDDSLYSDRHWEAICPPDETNLSEKFEAKRCLVEEISVMLALKDCLPENIPLELHVRANPQQGWLEAVAAPVDGAAGDIGTMRATVEQSWLHRVSEKVDNYSIPRRIHWIPRPLPRMHEDPTLVDIPELERVLQDMQQKDADELQYTTEGRVIAKFADITQCEASMIQPDLDFFSLGGDSLKAGKLIAALRSEFNVAVPISMVFSDGTPRAIARYIDDACSQATSIMSEKGDGLPGCEKTYSSTRLWLMLLQLVPMVVVYPFRRAMQWTWFMVALSYTQPWSTNKWLLGRLFNLTVSILFAQVVTRVIIPWVGILSKWIIIGRYKEGLYPMWGQYHTRWWLVQKIVDVCGPGCFSWSSCTKIMYYRLMGAKIGKNVDLTKVRIGEWDLVEIGDNAVLEGCICRPFGAERNTSMYLGRIVIGSGATVGVASIVAPGTTVPDNTCIGPNSSSWALEDASEENRDLLPGARPKAHWLLVILFTVPLQLLSWIITLLPWVAGLIGLVITSPDDSENVLYEILVWFADTQRVGFHYLALVLRASLSPFIAFGFAVTVKWILDKLFGELKPGPAKGRSQFATWRAELMRTLMPSSRLHEMTEMMGQHYEGTSIAVRLLGGKVGKRVYWPGTGPAVGDYHLVDVGDDVVFGSRSHFITSDGTSSEPVVIGNNAMIADRVTLLPGVTVGDGTTMGSGALTRRNGLYSPGGTYVGSKGGDAVCLSLTRQNSMADLLKSNERSSEKSTLTSGNSSVATSIHDGKTDDEPESSPFGRAFYFKKAPYHVMGPFAIFCYSSFLTVATRFYWNVPSISSIQILNVLLRETPHVSGLALRFHWSDPFVLLGWTTAFVAALTTIQAVVALLFVIASKWILLGRRQPGNYDWDKSSYCQRWQLFLAIERIRRSCYRGSGILGMLTGTHWIVMYFRALGAKIGKDCALFANGSPSLYFTEPDLLTLGDRVVVDDASIVGHINTRGKFDLNRLSVGNRCVLRTGSRLLSGAHMLDDSCLMEHTLVMSGDVVGEGETLQGWPAGVFNGRRVKNF</sequence>
<feature type="domain" description="Carrier" evidence="5">
    <location>
        <begin position="771"/>
        <end position="848"/>
    </location>
</feature>
<dbReference type="InterPro" id="IPR020806">
    <property type="entry name" value="PKS_PP-bd"/>
</dbReference>
<dbReference type="Pfam" id="PF00501">
    <property type="entry name" value="AMP-binding"/>
    <property type="match status" value="1"/>
</dbReference>
<dbReference type="OrthoDB" id="3633556at2759"/>
<feature type="transmembrane region" description="Helical" evidence="4">
    <location>
        <begin position="1101"/>
        <end position="1132"/>
    </location>
</feature>
<dbReference type="SUPFAM" id="SSF51161">
    <property type="entry name" value="Trimeric LpxA-like enzymes"/>
    <property type="match status" value="3"/>
</dbReference>
<evidence type="ECO:0000256" key="2">
    <source>
        <dbReference type="ARBA" id="ARBA00022553"/>
    </source>
</evidence>
<dbReference type="GO" id="GO:0031177">
    <property type="term" value="F:phosphopantetheine binding"/>
    <property type="evidence" value="ECO:0007669"/>
    <property type="project" value="InterPro"/>
</dbReference>
<dbReference type="InterPro" id="IPR000873">
    <property type="entry name" value="AMP-dep_synth/lig_dom"/>
</dbReference>
<name>A0A2N3N486_9PEZI</name>
<dbReference type="GO" id="GO:0031956">
    <property type="term" value="F:medium-chain fatty acid-CoA ligase activity"/>
    <property type="evidence" value="ECO:0007669"/>
    <property type="project" value="TreeGrafter"/>
</dbReference>
<dbReference type="SMART" id="SM00823">
    <property type="entry name" value="PKS_PP"/>
    <property type="match status" value="1"/>
</dbReference>
<dbReference type="VEuPathDB" id="FungiDB:jhhlp_005847"/>
<evidence type="ECO:0000313" key="7">
    <source>
        <dbReference type="Proteomes" id="UP000233524"/>
    </source>
</evidence>
<feature type="transmembrane region" description="Helical" evidence="4">
    <location>
        <begin position="1157"/>
        <end position="1184"/>
    </location>
</feature>
<reference evidence="6 7" key="1">
    <citation type="journal article" date="2017" name="G3 (Bethesda)">
        <title>First Draft Genome Sequence of the Pathogenic Fungus Lomentospora prolificans (Formerly Scedosporium prolificans).</title>
        <authorList>
            <person name="Luo R."/>
            <person name="Zimin A."/>
            <person name="Workman R."/>
            <person name="Fan Y."/>
            <person name="Pertea G."/>
            <person name="Grossman N."/>
            <person name="Wear M.P."/>
            <person name="Jia B."/>
            <person name="Miller H."/>
            <person name="Casadevall A."/>
            <person name="Timp W."/>
            <person name="Zhang S.X."/>
            <person name="Salzberg S.L."/>
        </authorList>
    </citation>
    <scope>NUCLEOTIDE SEQUENCE [LARGE SCALE GENOMIC DNA]</scope>
    <source>
        <strain evidence="6 7">JHH-5317</strain>
    </source>
</reference>
<dbReference type="GO" id="GO:0006631">
    <property type="term" value="P:fatty acid metabolic process"/>
    <property type="evidence" value="ECO:0007669"/>
    <property type="project" value="TreeGrafter"/>
</dbReference>
<feature type="transmembrane region" description="Helical" evidence="4">
    <location>
        <begin position="1403"/>
        <end position="1426"/>
    </location>
</feature>
<dbReference type="PANTHER" id="PTHR43201:SF10">
    <property type="entry name" value="CARRIER DOMAIN-CONTAINING PROTEIN"/>
    <property type="match status" value="1"/>
</dbReference>
<feature type="region of interest" description="Disordered" evidence="3">
    <location>
        <begin position="1356"/>
        <end position="1388"/>
    </location>
</feature>
<keyword evidence="4" id="KW-0472">Membrane</keyword>
<feature type="transmembrane region" description="Helical" evidence="4">
    <location>
        <begin position="1462"/>
        <end position="1487"/>
    </location>
</feature>
<comment type="caution">
    <text evidence="6">The sequence shown here is derived from an EMBL/GenBank/DDBJ whole genome shotgun (WGS) entry which is preliminary data.</text>
</comment>
<keyword evidence="4" id="KW-1133">Transmembrane helix</keyword>
<dbReference type="InterPro" id="IPR036736">
    <property type="entry name" value="ACP-like_sf"/>
</dbReference>
<keyword evidence="2" id="KW-0597">Phosphoprotein</keyword>
<organism evidence="6 7">
    <name type="scientific">Lomentospora prolificans</name>
    <dbReference type="NCBI Taxonomy" id="41688"/>
    <lineage>
        <taxon>Eukaryota</taxon>
        <taxon>Fungi</taxon>
        <taxon>Dikarya</taxon>
        <taxon>Ascomycota</taxon>
        <taxon>Pezizomycotina</taxon>
        <taxon>Sordariomycetes</taxon>
        <taxon>Hypocreomycetidae</taxon>
        <taxon>Microascales</taxon>
        <taxon>Microascaceae</taxon>
        <taxon>Lomentospora</taxon>
    </lineage>
</organism>
<dbReference type="SUPFAM" id="SSF56801">
    <property type="entry name" value="Acetyl-CoA synthetase-like"/>
    <property type="match status" value="1"/>
</dbReference>
<dbReference type="Pfam" id="PF00132">
    <property type="entry name" value="Hexapep"/>
    <property type="match status" value="1"/>
</dbReference>
<dbReference type="Proteomes" id="UP000233524">
    <property type="component" value="Unassembled WGS sequence"/>
</dbReference>
<evidence type="ECO:0000256" key="4">
    <source>
        <dbReference type="SAM" id="Phobius"/>
    </source>
</evidence>
<keyword evidence="7" id="KW-1185">Reference proteome</keyword>
<gene>
    <name evidence="6" type="ORF">jhhlp_005847</name>
</gene>
<dbReference type="InterPro" id="IPR042099">
    <property type="entry name" value="ANL_N_sf"/>
</dbReference>
<evidence type="ECO:0000256" key="1">
    <source>
        <dbReference type="ARBA" id="ARBA00022450"/>
    </source>
</evidence>
<evidence type="ECO:0000313" key="6">
    <source>
        <dbReference type="EMBL" id="PKS07245.1"/>
    </source>
</evidence>